<feature type="transmembrane region" description="Helical" evidence="5">
    <location>
        <begin position="112"/>
        <end position="133"/>
    </location>
</feature>
<dbReference type="Gene3D" id="1.50.10.150">
    <property type="entry name" value="Voltage-dependent anion channel"/>
    <property type="match status" value="1"/>
</dbReference>
<keyword evidence="4 5" id="KW-0472">Membrane</keyword>
<dbReference type="InterPro" id="IPR038665">
    <property type="entry name" value="Voltage-dep_anion_channel_sf"/>
</dbReference>
<keyword evidence="7" id="KW-1185">Reference proteome</keyword>
<keyword evidence="3 5" id="KW-1133">Transmembrane helix</keyword>
<protein>
    <recommendedName>
        <fullName evidence="8">Malic acid transport protein</fullName>
    </recommendedName>
</protein>
<feature type="transmembrane region" description="Helical" evidence="5">
    <location>
        <begin position="139"/>
        <end position="159"/>
    </location>
</feature>
<dbReference type="CDD" id="cd09317">
    <property type="entry name" value="TDT_Mae1_like"/>
    <property type="match status" value="1"/>
</dbReference>
<evidence type="ECO:0000256" key="4">
    <source>
        <dbReference type="ARBA" id="ARBA00023136"/>
    </source>
</evidence>
<feature type="transmembrane region" description="Helical" evidence="5">
    <location>
        <begin position="327"/>
        <end position="346"/>
    </location>
</feature>
<feature type="transmembrane region" description="Helical" evidence="5">
    <location>
        <begin position="251"/>
        <end position="271"/>
    </location>
</feature>
<evidence type="ECO:0000313" key="7">
    <source>
        <dbReference type="Proteomes" id="UP001480595"/>
    </source>
</evidence>
<gene>
    <name evidence="6" type="ORF">PG994_014870</name>
</gene>
<feature type="transmembrane region" description="Helical" evidence="5">
    <location>
        <begin position="70"/>
        <end position="91"/>
    </location>
</feature>
<dbReference type="InterPro" id="IPR004695">
    <property type="entry name" value="SLAC1/Mae1/Ssu1/TehA"/>
</dbReference>
<comment type="caution">
    <text evidence="6">The sequence shown here is derived from an EMBL/GenBank/DDBJ whole genome shotgun (WGS) entry which is preliminary data.</text>
</comment>
<reference evidence="6 7" key="1">
    <citation type="submission" date="2023-01" db="EMBL/GenBank/DDBJ databases">
        <title>Analysis of 21 Apiospora genomes using comparative genomics revels a genus with tremendous synthesis potential of carbohydrate active enzymes and secondary metabolites.</title>
        <authorList>
            <person name="Sorensen T."/>
        </authorList>
    </citation>
    <scope>NUCLEOTIDE SEQUENCE [LARGE SCALE GENOMIC DNA]</scope>
    <source>
        <strain evidence="6 7">CBS 135458</strain>
    </source>
</reference>
<feature type="transmembrane region" description="Helical" evidence="5">
    <location>
        <begin position="211"/>
        <end position="231"/>
    </location>
</feature>
<dbReference type="PANTHER" id="PTHR31162:SF0">
    <property type="entry name" value="MALIC ACID TRANSPORT PROTEIN"/>
    <property type="match status" value="1"/>
</dbReference>
<evidence type="ECO:0000256" key="5">
    <source>
        <dbReference type="SAM" id="Phobius"/>
    </source>
</evidence>
<dbReference type="InterPro" id="IPR030185">
    <property type="entry name" value="Mae1"/>
</dbReference>
<dbReference type="PANTHER" id="PTHR31162">
    <property type="entry name" value="MALIC ACID TRANSPORT PROTEIN-RELATED"/>
    <property type="match status" value="1"/>
</dbReference>
<proteinExistence type="predicted"/>
<evidence type="ECO:0008006" key="8">
    <source>
        <dbReference type="Google" id="ProtNLM"/>
    </source>
</evidence>
<dbReference type="Proteomes" id="UP001480595">
    <property type="component" value="Unassembled WGS sequence"/>
</dbReference>
<evidence type="ECO:0000256" key="3">
    <source>
        <dbReference type="ARBA" id="ARBA00022989"/>
    </source>
</evidence>
<feature type="transmembrane region" description="Helical" evidence="5">
    <location>
        <begin position="291"/>
        <end position="315"/>
    </location>
</feature>
<dbReference type="EMBL" id="JAQQWL010000016">
    <property type="protein sequence ID" value="KAK8038103.1"/>
    <property type="molecule type" value="Genomic_DNA"/>
</dbReference>
<name>A0ABR1SX34_9PEZI</name>
<dbReference type="RefSeq" id="XP_066707955.1">
    <property type="nucleotide sequence ID" value="XM_066866279.1"/>
</dbReference>
<feature type="transmembrane region" description="Helical" evidence="5">
    <location>
        <begin position="352"/>
        <end position="376"/>
    </location>
</feature>
<organism evidence="6 7">
    <name type="scientific">Apiospora phragmitis</name>
    <dbReference type="NCBI Taxonomy" id="2905665"/>
    <lineage>
        <taxon>Eukaryota</taxon>
        <taxon>Fungi</taxon>
        <taxon>Dikarya</taxon>
        <taxon>Ascomycota</taxon>
        <taxon>Pezizomycotina</taxon>
        <taxon>Sordariomycetes</taxon>
        <taxon>Xylariomycetidae</taxon>
        <taxon>Amphisphaeriales</taxon>
        <taxon>Apiosporaceae</taxon>
        <taxon>Apiospora</taxon>
    </lineage>
</organism>
<evidence type="ECO:0000313" key="6">
    <source>
        <dbReference type="EMBL" id="KAK8038103.1"/>
    </source>
</evidence>
<keyword evidence="2 5" id="KW-0812">Transmembrane</keyword>
<dbReference type="GeneID" id="92099342"/>
<evidence type="ECO:0000256" key="2">
    <source>
        <dbReference type="ARBA" id="ARBA00022692"/>
    </source>
</evidence>
<evidence type="ECO:0000256" key="1">
    <source>
        <dbReference type="ARBA" id="ARBA00004141"/>
    </source>
</evidence>
<dbReference type="Pfam" id="PF03595">
    <property type="entry name" value="SLAC1"/>
    <property type="match status" value="1"/>
</dbReference>
<sequence>MWRRRNDEYDSQNDSDDTRNEELKQVRKVRFLDRLEHFTWANFTFPMSTGGISLLLAQQTQPFNFRGLQTIGKVFYIFDLVVFSFITMCMVTRFLRFSGSLKKSITSPTEGLFLGTAQLSLASIIVGIARYGIPECGPWLVVVYRVLFWIYFAVGWLIAVGQYTMLFTSPKLKAADMTPAWDLPIFPFMLSGTIASAGASHQPPEHAVPMIVAGVTAQGLGMLVSLCMYALYCRRMIEFGFPAVQSRPGMYIAVGPPAFTALALIGMAKSFPTTQGYWGDAEMTVQILKVLAAVTGIFIWSLSLWFWCITTLACLQVWRELKFSLTWWAFVFPNVGFTIATITIGQTLESTAVKWVGAIMTILLIATWIFVFINYVRAICRNTIWVAGKNEQANKDFADNHNHELSKMAKIAKEFDEEKQA</sequence>
<comment type="subcellular location">
    <subcellularLocation>
        <location evidence="1">Membrane</location>
        <topology evidence="1">Multi-pass membrane protein</topology>
    </subcellularLocation>
</comment>
<accession>A0ABR1SX34</accession>